<gene>
    <name evidence="1" type="ORF">BPAG_LOCUS2830</name>
</gene>
<proteinExistence type="predicted"/>
<dbReference type="EMBL" id="UZAD01000541">
    <property type="protein sequence ID" value="VDN84016.1"/>
    <property type="molecule type" value="Genomic_DNA"/>
</dbReference>
<evidence type="ECO:0000313" key="2">
    <source>
        <dbReference type="Proteomes" id="UP000278627"/>
    </source>
</evidence>
<dbReference type="Proteomes" id="UP000278627">
    <property type="component" value="Unassembled WGS sequence"/>
</dbReference>
<keyword evidence="2" id="KW-1185">Reference proteome</keyword>
<dbReference type="AlphaFoldDB" id="A0A0N4T3T0"/>
<name>A0A0N4T3T0_BRUPA</name>
<reference evidence="3" key="1">
    <citation type="submission" date="2017-02" db="UniProtKB">
        <authorList>
            <consortium name="WormBaseParasite"/>
        </authorList>
    </citation>
    <scope>IDENTIFICATION</scope>
</reference>
<reference evidence="1 2" key="2">
    <citation type="submission" date="2018-11" db="EMBL/GenBank/DDBJ databases">
        <authorList>
            <consortium name="Pathogen Informatics"/>
        </authorList>
    </citation>
    <scope>NUCLEOTIDE SEQUENCE [LARGE SCALE GENOMIC DNA]</scope>
</reference>
<accession>A0A0N4T3T0</accession>
<sequence length="37" mass="4472">MGILIIRVTLIISRMHFIMLEDLCILERTPTFYEFSR</sequence>
<evidence type="ECO:0000313" key="3">
    <source>
        <dbReference type="WBParaSite" id="BPAG_0000286001-mRNA-1"/>
    </source>
</evidence>
<dbReference type="WBParaSite" id="BPAG_0000286001-mRNA-1">
    <property type="protein sequence ID" value="BPAG_0000286001-mRNA-1"/>
    <property type="gene ID" value="BPAG_0000286001"/>
</dbReference>
<evidence type="ECO:0000313" key="1">
    <source>
        <dbReference type="EMBL" id="VDN84016.1"/>
    </source>
</evidence>
<protein>
    <submittedName>
        <fullName evidence="1 3">Uncharacterized protein</fullName>
    </submittedName>
</protein>
<organism evidence="3">
    <name type="scientific">Brugia pahangi</name>
    <name type="common">Filarial nematode worm</name>
    <dbReference type="NCBI Taxonomy" id="6280"/>
    <lineage>
        <taxon>Eukaryota</taxon>
        <taxon>Metazoa</taxon>
        <taxon>Ecdysozoa</taxon>
        <taxon>Nematoda</taxon>
        <taxon>Chromadorea</taxon>
        <taxon>Rhabditida</taxon>
        <taxon>Spirurina</taxon>
        <taxon>Spiruromorpha</taxon>
        <taxon>Filarioidea</taxon>
        <taxon>Onchocercidae</taxon>
        <taxon>Brugia</taxon>
    </lineage>
</organism>